<dbReference type="InterPro" id="IPR005635">
    <property type="entry name" value="Inner_centromere_prot_ARK-bd"/>
</dbReference>
<dbReference type="PANTHER" id="PTHR13142">
    <property type="entry name" value="INNER CENTROMERE PROTEIN"/>
    <property type="match status" value="1"/>
</dbReference>
<evidence type="ECO:0000259" key="9">
    <source>
        <dbReference type="Pfam" id="PF03941"/>
    </source>
</evidence>
<dbReference type="STRING" id="7719.ENSCINP00000026283"/>
<dbReference type="GO" id="GO:0005819">
    <property type="term" value="C:spindle"/>
    <property type="evidence" value="ECO:0007669"/>
    <property type="project" value="UniProtKB-SubCell"/>
</dbReference>
<dbReference type="GeneTree" id="ENSGT00730000111073"/>
<protein>
    <recommendedName>
        <fullName evidence="9">Inner centromere protein ARK-binding domain-containing protein</fullName>
    </recommendedName>
</protein>
<accession>F6UYY4</accession>
<dbReference type="Pfam" id="PF03941">
    <property type="entry name" value="INCENP_ARK-bind"/>
    <property type="match status" value="1"/>
</dbReference>
<reference evidence="11" key="1">
    <citation type="journal article" date="2002" name="Science">
        <title>The draft genome of Ciona intestinalis: insights into chordate and vertebrate origins.</title>
        <authorList>
            <person name="Dehal P."/>
            <person name="Satou Y."/>
            <person name="Campbell R.K."/>
            <person name="Chapman J."/>
            <person name="Degnan B."/>
            <person name="De Tomaso A."/>
            <person name="Davidson B."/>
            <person name="Di Gregorio A."/>
            <person name="Gelpke M."/>
            <person name="Goodstein D.M."/>
            <person name="Harafuji N."/>
            <person name="Hastings K.E."/>
            <person name="Ho I."/>
            <person name="Hotta K."/>
            <person name="Huang W."/>
            <person name="Kawashima T."/>
            <person name="Lemaire P."/>
            <person name="Martinez D."/>
            <person name="Meinertzhagen I.A."/>
            <person name="Necula S."/>
            <person name="Nonaka M."/>
            <person name="Putnam N."/>
            <person name="Rash S."/>
            <person name="Saiga H."/>
            <person name="Satake M."/>
            <person name="Terry A."/>
            <person name="Yamada L."/>
            <person name="Wang H.G."/>
            <person name="Awazu S."/>
            <person name="Azumi K."/>
            <person name="Boore J."/>
            <person name="Branno M."/>
            <person name="Chin-Bow S."/>
            <person name="DeSantis R."/>
            <person name="Doyle S."/>
            <person name="Francino P."/>
            <person name="Keys D.N."/>
            <person name="Haga S."/>
            <person name="Hayashi H."/>
            <person name="Hino K."/>
            <person name="Imai K.S."/>
            <person name="Inaba K."/>
            <person name="Kano S."/>
            <person name="Kobayashi K."/>
            <person name="Kobayashi M."/>
            <person name="Lee B.I."/>
            <person name="Makabe K.W."/>
            <person name="Manohar C."/>
            <person name="Matassi G."/>
            <person name="Medina M."/>
            <person name="Mochizuki Y."/>
            <person name="Mount S."/>
            <person name="Morishita T."/>
            <person name="Miura S."/>
            <person name="Nakayama A."/>
            <person name="Nishizaka S."/>
            <person name="Nomoto H."/>
            <person name="Ohta F."/>
            <person name="Oishi K."/>
            <person name="Rigoutsos I."/>
            <person name="Sano M."/>
            <person name="Sasaki A."/>
            <person name="Sasakura Y."/>
            <person name="Shoguchi E."/>
            <person name="Shin-i T."/>
            <person name="Spagnuolo A."/>
            <person name="Stainier D."/>
            <person name="Suzuki M.M."/>
            <person name="Tassy O."/>
            <person name="Takatori N."/>
            <person name="Tokuoka M."/>
            <person name="Yagi K."/>
            <person name="Yoshizaki F."/>
            <person name="Wada S."/>
            <person name="Zhang C."/>
            <person name="Hyatt P.D."/>
            <person name="Larimer F."/>
            <person name="Detter C."/>
            <person name="Doggett N."/>
            <person name="Glavina T."/>
            <person name="Hawkins T."/>
            <person name="Richardson P."/>
            <person name="Lucas S."/>
            <person name="Kohara Y."/>
            <person name="Levine M."/>
            <person name="Satoh N."/>
            <person name="Rokhsar D.S."/>
        </authorList>
    </citation>
    <scope>NUCLEOTIDE SEQUENCE [LARGE SCALE GENOMIC DNA]</scope>
</reference>
<dbReference type="Ensembl" id="ENSCINT00000026529.2">
    <property type="protein sequence ID" value="ENSCINP00000026283.2"/>
    <property type="gene ID" value="ENSCING00000014568.2"/>
</dbReference>
<evidence type="ECO:0000256" key="5">
    <source>
        <dbReference type="ARBA" id="ARBA00022829"/>
    </source>
</evidence>
<dbReference type="PANTHER" id="PTHR13142:SF1">
    <property type="entry name" value="INNER CENTROMERE PROTEIN"/>
    <property type="match status" value="1"/>
</dbReference>
<evidence type="ECO:0000256" key="7">
    <source>
        <dbReference type="ARBA" id="ARBA00023242"/>
    </source>
</evidence>
<comment type="subcellular location">
    <subcellularLocation>
        <location evidence="2">Cytoplasm</location>
        <location evidence="2">Cytoskeleton</location>
        <location evidence="2">Spindle</location>
    </subcellularLocation>
    <subcellularLocation>
        <location evidence="1">Nucleus</location>
    </subcellularLocation>
</comment>
<evidence type="ECO:0000256" key="8">
    <source>
        <dbReference type="SAM" id="MobiDB-lite"/>
    </source>
</evidence>
<evidence type="ECO:0000256" key="4">
    <source>
        <dbReference type="ARBA" id="ARBA00022490"/>
    </source>
</evidence>
<organism evidence="10 11">
    <name type="scientific">Ciona intestinalis</name>
    <name type="common">Transparent sea squirt</name>
    <name type="synonym">Ascidia intestinalis</name>
    <dbReference type="NCBI Taxonomy" id="7719"/>
    <lineage>
        <taxon>Eukaryota</taxon>
        <taxon>Metazoa</taxon>
        <taxon>Chordata</taxon>
        <taxon>Tunicata</taxon>
        <taxon>Ascidiacea</taxon>
        <taxon>Phlebobranchia</taxon>
        <taxon>Cionidae</taxon>
        <taxon>Ciona</taxon>
    </lineage>
</organism>
<reference evidence="10" key="3">
    <citation type="submission" date="2025-08" db="UniProtKB">
        <authorList>
            <consortium name="Ensembl"/>
        </authorList>
    </citation>
    <scope>IDENTIFICATION</scope>
</reference>
<keyword evidence="4" id="KW-0963">Cytoplasm</keyword>
<dbReference type="GO" id="GO:0005634">
    <property type="term" value="C:nucleus"/>
    <property type="evidence" value="ECO:0007669"/>
    <property type="project" value="UniProtKB-SubCell"/>
</dbReference>
<dbReference type="HOGENOM" id="CLU_1864507_0_0_1"/>
<proteinExistence type="inferred from homology"/>
<comment type="similarity">
    <text evidence="3">Belongs to the INCENP family.</text>
</comment>
<reference evidence="10" key="2">
    <citation type="journal article" date="2008" name="Genome Biol.">
        <title>Improved genome assembly and evidence-based global gene model set for the chordate Ciona intestinalis: new insight into intron and operon populations.</title>
        <authorList>
            <person name="Satou Y."/>
            <person name="Mineta K."/>
            <person name="Ogasawara M."/>
            <person name="Sasakura Y."/>
            <person name="Shoguchi E."/>
            <person name="Ueno K."/>
            <person name="Yamada L."/>
            <person name="Matsumoto J."/>
            <person name="Wasserscheid J."/>
            <person name="Dewar K."/>
            <person name="Wiley G.B."/>
            <person name="Macmil S.L."/>
            <person name="Roe B.A."/>
            <person name="Zeller R.W."/>
            <person name="Hastings K.E."/>
            <person name="Lemaire P."/>
            <person name="Lindquist E."/>
            <person name="Endo T."/>
            <person name="Hotta K."/>
            <person name="Inaba K."/>
        </authorList>
    </citation>
    <scope>NUCLEOTIDE SEQUENCE [LARGE SCALE GENOMIC DNA]</scope>
    <source>
        <strain evidence="10">wild type</strain>
    </source>
</reference>
<dbReference type="EMBL" id="EAAA01001192">
    <property type="status" value="NOT_ANNOTATED_CDS"/>
    <property type="molecule type" value="Genomic_DNA"/>
</dbReference>
<dbReference type="GO" id="GO:0007059">
    <property type="term" value="P:chromosome segregation"/>
    <property type="evidence" value="ECO:0007669"/>
    <property type="project" value="UniProtKB-KW"/>
</dbReference>
<evidence type="ECO:0000313" key="11">
    <source>
        <dbReference type="Proteomes" id="UP000008144"/>
    </source>
</evidence>
<dbReference type="InParanoid" id="F6UYY4"/>
<evidence type="ECO:0000256" key="2">
    <source>
        <dbReference type="ARBA" id="ARBA00004186"/>
    </source>
</evidence>
<dbReference type="AlphaFoldDB" id="F6UYY4"/>
<keyword evidence="7" id="KW-0539">Nucleus</keyword>
<reference evidence="10" key="4">
    <citation type="submission" date="2025-09" db="UniProtKB">
        <authorList>
            <consortium name="Ensembl"/>
        </authorList>
    </citation>
    <scope>IDENTIFICATION</scope>
</reference>
<sequence length="142" mass="16269">MSSTMNTPSCNDTFTVPADTTLDNNYNMTPRGPDRPLLPSTSENYNIDDFQSGDSTDQEDEPKKVVPQWAKSYKLHSAIIKQYYSPPDLDKVFPGLLRPVELNQLFKKTKPRYFKRTSSAHWTHPIMPPGHISFTEQCQGFR</sequence>
<name>F6UYY4_CIOIN</name>
<dbReference type="Proteomes" id="UP000008144">
    <property type="component" value="Chromosome 14"/>
</dbReference>
<evidence type="ECO:0000256" key="3">
    <source>
        <dbReference type="ARBA" id="ARBA00010042"/>
    </source>
</evidence>
<evidence type="ECO:0000313" key="10">
    <source>
        <dbReference type="Ensembl" id="ENSCINP00000026283.2"/>
    </source>
</evidence>
<keyword evidence="11" id="KW-1185">Reference proteome</keyword>
<keyword evidence="5" id="KW-0159">Chromosome partition</keyword>
<feature type="region of interest" description="Disordered" evidence="8">
    <location>
        <begin position="1"/>
        <end position="62"/>
    </location>
</feature>
<feature type="domain" description="Inner centromere protein ARK-binding" evidence="9">
    <location>
        <begin position="49"/>
        <end position="106"/>
    </location>
</feature>
<keyword evidence="6" id="KW-0206">Cytoskeleton</keyword>
<evidence type="ECO:0000256" key="1">
    <source>
        <dbReference type="ARBA" id="ARBA00004123"/>
    </source>
</evidence>
<evidence type="ECO:0000256" key="6">
    <source>
        <dbReference type="ARBA" id="ARBA00023212"/>
    </source>
</evidence>
<dbReference type="Gene3D" id="6.10.250.2990">
    <property type="match status" value="1"/>
</dbReference>
<feature type="compositionally biased region" description="Polar residues" evidence="8">
    <location>
        <begin position="1"/>
        <end position="14"/>
    </location>
</feature>